<evidence type="ECO:0000313" key="1">
    <source>
        <dbReference type="EMBL" id="OGM01888.1"/>
    </source>
</evidence>
<organism evidence="1 2">
    <name type="scientific">Candidatus Woesebacteria bacterium GWA1_41_8</name>
    <dbReference type="NCBI Taxonomy" id="1802471"/>
    <lineage>
        <taxon>Bacteria</taxon>
        <taxon>Candidatus Woeseibacteriota</taxon>
    </lineage>
</organism>
<sequence length="117" mass="13107">MSNESTEQEPRSLEISFGEVFERTFEGRTKTFVILDLGEGSWFYASPVVSLKSGKKGLFGLNGSFLPEDIHKKTGDRWSLDEILTAYNNCAIGGKISTKAVNIITERSRRPSRVLNF</sequence>
<comment type="caution">
    <text evidence="1">The sequence shown here is derived from an EMBL/GenBank/DDBJ whole genome shotgun (WGS) entry which is preliminary data.</text>
</comment>
<protein>
    <submittedName>
        <fullName evidence="1">Uncharacterized protein</fullName>
    </submittedName>
</protein>
<dbReference type="Proteomes" id="UP000176198">
    <property type="component" value="Unassembled WGS sequence"/>
</dbReference>
<dbReference type="EMBL" id="MGFJ01000036">
    <property type="protein sequence ID" value="OGM01888.1"/>
    <property type="molecule type" value="Genomic_DNA"/>
</dbReference>
<proteinExistence type="predicted"/>
<dbReference type="AlphaFoldDB" id="A0A1F7WIA0"/>
<gene>
    <name evidence="1" type="ORF">A2115_00360</name>
</gene>
<name>A0A1F7WIA0_9BACT</name>
<evidence type="ECO:0000313" key="2">
    <source>
        <dbReference type="Proteomes" id="UP000176198"/>
    </source>
</evidence>
<accession>A0A1F7WIA0</accession>
<reference evidence="1 2" key="1">
    <citation type="journal article" date="2016" name="Nat. Commun.">
        <title>Thousands of microbial genomes shed light on interconnected biogeochemical processes in an aquifer system.</title>
        <authorList>
            <person name="Anantharaman K."/>
            <person name="Brown C.T."/>
            <person name="Hug L.A."/>
            <person name="Sharon I."/>
            <person name="Castelle C.J."/>
            <person name="Probst A.J."/>
            <person name="Thomas B.C."/>
            <person name="Singh A."/>
            <person name="Wilkins M.J."/>
            <person name="Karaoz U."/>
            <person name="Brodie E.L."/>
            <person name="Williams K.H."/>
            <person name="Hubbard S.S."/>
            <person name="Banfield J.F."/>
        </authorList>
    </citation>
    <scope>NUCLEOTIDE SEQUENCE [LARGE SCALE GENOMIC DNA]</scope>
</reference>